<dbReference type="InterPro" id="IPR042099">
    <property type="entry name" value="ANL_N_sf"/>
</dbReference>
<feature type="domain" description="AMP-dependent ligase C-terminal" evidence="1">
    <location>
        <begin position="372"/>
        <end position="472"/>
    </location>
</feature>
<dbReference type="SUPFAM" id="SSF56801">
    <property type="entry name" value="Acetyl-CoA synthetase-like"/>
    <property type="match status" value="1"/>
</dbReference>
<gene>
    <name evidence="2" type="ORF">AFA91_23110</name>
</gene>
<accession>A0A0K0XA76</accession>
<name>A0A0K0XA76_MYCGD</name>
<dbReference type="InterPro" id="IPR028154">
    <property type="entry name" value="AMP-dep_Lig_C"/>
</dbReference>
<dbReference type="AlphaFoldDB" id="A0A0K0XA76"/>
<proteinExistence type="predicted"/>
<evidence type="ECO:0000313" key="3">
    <source>
        <dbReference type="Proteomes" id="UP000062255"/>
    </source>
</evidence>
<organism evidence="2 3">
    <name type="scientific">Mycolicibacterium goodii</name>
    <name type="common">Mycobacterium goodii</name>
    <dbReference type="NCBI Taxonomy" id="134601"/>
    <lineage>
        <taxon>Bacteria</taxon>
        <taxon>Bacillati</taxon>
        <taxon>Actinomycetota</taxon>
        <taxon>Actinomycetes</taxon>
        <taxon>Mycobacteriales</taxon>
        <taxon>Mycobacteriaceae</taxon>
        <taxon>Mycolicibacterium</taxon>
    </lineage>
</organism>
<dbReference type="Pfam" id="PF14535">
    <property type="entry name" value="AMP-binding_C_2"/>
    <property type="match status" value="1"/>
</dbReference>
<dbReference type="EMBL" id="CP012150">
    <property type="protein sequence ID" value="AKS34303.1"/>
    <property type="molecule type" value="Genomic_DNA"/>
</dbReference>
<evidence type="ECO:0000313" key="2">
    <source>
        <dbReference type="EMBL" id="AKS34303.1"/>
    </source>
</evidence>
<dbReference type="PATRIC" id="fig|134601.6.peg.4770"/>
<sequence>MGDEVPYYWKALDWNALMTDYPPPPLFERTVATRSDAEWRELQETRVLARIRDAWNVPFYRRRWSAAGLDEGSIRSLDDLRHVPTFNSDDLKAAIDAAPPFGDHHPFGRESLVDHLPLKLQTSGGTTGLPRTTMFDATAWEVQGIQAARGLWAMGARPGDVIQIPFTTSLANAAWCYYLGVHHWLGGIPVTTGSGVVTPSERQLELAAAYGTNGWMGHGEYLGRLVEVAESMNLDLHSLPTKYLQALLGNDSNGELRRSLEDAWGAPVYDTYGTHEIGLIAFECRLQAGRHVSEDTVFLETVDIDDPSREVPQGQVGNLVATSLHRGVPPMIRFNTQDALSISHRELCECGLRTTRLSGMQGRSDEMVKLRGQSVFPMACQDPVRADTRTNGQFLCVLTTDGAGVSKKTEMTVRVERRRPDIDADALQQDLARALKGVLNVRVGVEIVDVGELTEYTRLGGEGKVRRLLDLRDS</sequence>
<dbReference type="OrthoDB" id="580775at2"/>
<dbReference type="PANTHER" id="PTHR43845">
    <property type="entry name" value="BLR5969 PROTEIN"/>
    <property type="match status" value="1"/>
</dbReference>
<protein>
    <recommendedName>
        <fullName evidence="1">AMP-dependent ligase C-terminal domain-containing protein</fullName>
    </recommendedName>
</protein>
<dbReference type="PANTHER" id="PTHR43845:SF1">
    <property type="entry name" value="BLR5969 PROTEIN"/>
    <property type="match status" value="1"/>
</dbReference>
<dbReference type="Gene3D" id="3.40.50.12780">
    <property type="entry name" value="N-terminal domain of ligase-like"/>
    <property type="match status" value="1"/>
</dbReference>
<evidence type="ECO:0000259" key="1">
    <source>
        <dbReference type="Pfam" id="PF14535"/>
    </source>
</evidence>
<dbReference type="Gene3D" id="3.30.300.30">
    <property type="match status" value="1"/>
</dbReference>
<dbReference type="KEGG" id="mgo:AFA91_23110"/>
<dbReference type="InterPro" id="IPR045851">
    <property type="entry name" value="AMP-bd_C_sf"/>
</dbReference>
<reference evidence="2 3" key="1">
    <citation type="submission" date="2015-07" db="EMBL/GenBank/DDBJ databases">
        <title>Complete genome sequence of Mycobacterium goodii X7B, a facultative thermophilic biodesulfurizing bacterium.</title>
        <authorList>
            <person name="Yu B."/>
            <person name="Li F."/>
            <person name="Xu P."/>
        </authorList>
    </citation>
    <scope>NUCLEOTIDE SEQUENCE [LARGE SCALE GENOMIC DNA]</scope>
    <source>
        <strain evidence="2 3">X7B</strain>
    </source>
</reference>
<dbReference type="Proteomes" id="UP000062255">
    <property type="component" value="Chromosome"/>
</dbReference>
<dbReference type="RefSeq" id="WP_049746756.1">
    <property type="nucleotide sequence ID" value="NZ_CP012150.1"/>
</dbReference>
<dbReference type="STRING" id="134601.AFA91_23110"/>